<reference evidence="3 4" key="1">
    <citation type="journal article" date="2019" name="Nat. Ecol. Evol.">
        <title>Megaphylogeny resolves global patterns of mushroom evolution.</title>
        <authorList>
            <person name="Varga T."/>
            <person name="Krizsan K."/>
            <person name="Foldi C."/>
            <person name="Dima B."/>
            <person name="Sanchez-Garcia M."/>
            <person name="Sanchez-Ramirez S."/>
            <person name="Szollosi G.J."/>
            <person name="Szarkandi J.G."/>
            <person name="Papp V."/>
            <person name="Albert L."/>
            <person name="Andreopoulos W."/>
            <person name="Angelini C."/>
            <person name="Antonin V."/>
            <person name="Barry K.W."/>
            <person name="Bougher N.L."/>
            <person name="Buchanan P."/>
            <person name="Buyck B."/>
            <person name="Bense V."/>
            <person name="Catcheside P."/>
            <person name="Chovatia M."/>
            <person name="Cooper J."/>
            <person name="Damon W."/>
            <person name="Desjardin D."/>
            <person name="Finy P."/>
            <person name="Geml J."/>
            <person name="Haridas S."/>
            <person name="Hughes K."/>
            <person name="Justo A."/>
            <person name="Karasinski D."/>
            <person name="Kautmanova I."/>
            <person name="Kiss B."/>
            <person name="Kocsube S."/>
            <person name="Kotiranta H."/>
            <person name="LaButti K.M."/>
            <person name="Lechner B.E."/>
            <person name="Liimatainen K."/>
            <person name="Lipzen A."/>
            <person name="Lukacs Z."/>
            <person name="Mihaltcheva S."/>
            <person name="Morgado L.N."/>
            <person name="Niskanen T."/>
            <person name="Noordeloos M.E."/>
            <person name="Ohm R.A."/>
            <person name="Ortiz-Santana B."/>
            <person name="Ovrebo C."/>
            <person name="Racz N."/>
            <person name="Riley R."/>
            <person name="Savchenko A."/>
            <person name="Shiryaev A."/>
            <person name="Soop K."/>
            <person name="Spirin V."/>
            <person name="Szebenyi C."/>
            <person name="Tomsovsky M."/>
            <person name="Tulloss R.E."/>
            <person name="Uehling J."/>
            <person name="Grigoriev I.V."/>
            <person name="Vagvolgyi C."/>
            <person name="Papp T."/>
            <person name="Martin F.M."/>
            <person name="Miettinen O."/>
            <person name="Hibbett D.S."/>
            <person name="Nagy L.G."/>
        </authorList>
    </citation>
    <scope>NUCLEOTIDE SEQUENCE [LARGE SCALE GENOMIC DNA]</scope>
    <source>
        <strain evidence="3 4">CBS 962.96</strain>
    </source>
</reference>
<accession>A0A4S8MWF2</accession>
<dbReference type="InterPro" id="IPR045338">
    <property type="entry name" value="DUF6535"/>
</dbReference>
<proteinExistence type="predicted"/>
<evidence type="ECO:0000313" key="4">
    <source>
        <dbReference type="Proteomes" id="UP000297245"/>
    </source>
</evidence>
<dbReference type="Proteomes" id="UP000297245">
    <property type="component" value="Unassembled WGS sequence"/>
</dbReference>
<dbReference type="EMBL" id="ML179039">
    <property type="protein sequence ID" value="THV07059.1"/>
    <property type="molecule type" value="Genomic_DNA"/>
</dbReference>
<keyword evidence="1" id="KW-0472">Membrane</keyword>
<dbReference type="AlphaFoldDB" id="A0A4S8MWF2"/>
<name>A0A4S8MWF2_DENBC</name>
<feature type="transmembrane region" description="Helical" evidence="1">
    <location>
        <begin position="97"/>
        <end position="117"/>
    </location>
</feature>
<evidence type="ECO:0000313" key="3">
    <source>
        <dbReference type="EMBL" id="THV07059.1"/>
    </source>
</evidence>
<sequence length="647" mass="73477">MTLQALNGSIPIGTFSIELPTFQPSASSIICNMLWFLSLVLALTCSLLATFVQQWTRDFIHKTTLHPSPVRRARVIAFMYFGLRDFGMHTFVDVIPILLHLSLIFFFTGLIGFLWPVNGPLTYLMVAVLISFLALYIGLTFLPLFHLDSPYRTPMSGVLWHFVNAVNFETIGGFFAKRHELERRDYSLTQAMLAKSLHNTIDRDQQAMVFAMKSLNDDNELLPFIEAIPDALYDLSGTNSLSGSGVRSVHHHLLMSLLESTNPEVNIVSRITQFISKSNHWSESNAFRERSARACPKALWSIAFMLIHEQGHLSYTKTKNRIFGLPPKIYWFERETIRAMYHSQDFLQGEYVKSAAAAMHLSRMYSLRYCVGVIEGMLTETVPFNILTNTNSYSGWQDHLRSRFSKVLEIWSGVGLESFYGLQTFSDLCKSLLRILQTGSTSPSPYEELIEADEVIRVLKEESTWKPMRLSILSGYLHAATHSLISTGRLPHEFTLMCQTIYPKNLDSVSVDLNTDATNDEAALVDTITSPLRLLRHSLEEGHIPVFSEKTDALLSFAKNVRKRASVKLLRNFALLNLNFFICQQPPHRTTSFKYQHNDKNCPEIPINFFPPNTSSFYTNSLKMPSTSTGHPEEPSPPFIPVEIFSE</sequence>
<evidence type="ECO:0000259" key="2">
    <source>
        <dbReference type="Pfam" id="PF20153"/>
    </source>
</evidence>
<protein>
    <recommendedName>
        <fullName evidence="2">DUF6535 domain-containing protein</fullName>
    </recommendedName>
</protein>
<dbReference type="Pfam" id="PF20153">
    <property type="entry name" value="DUF6535"/>
    <property type="match status" value="1"/>
</dbReference>
<organism evidence="3 4">
    <name type="scientific">Dendrothele bispora (strain CBS 962.96)</name>
    <dbReference type="NCBI Taxonomy" id="1314807"/>
    <lineage>
        <taxon>Eukaryota</taxon>
        <taxon>Fungi</taxon>
        <taxon>Dikarya</taxon>
        <taxon>Basidiomycota</taxon>
        <taxon>Agaricomycotina</taxon>
        <taxon>Agaricomycetes</taxon>
        <taxon>Agaricomycetidae</taxon>
        <taxon>Agaricales</taxon>
        <taxon>Agaricales incertae sedis</taxon>
        <taxon>Dendrothele</taxon>
    </lineage>
</organism>
<feature type="transmembrane region" description="Helical" evidence="1">
    <location>
        <begin position="124"/>
        <end position="146"/>
    </location>
</feature>
<keyword evidence="1" id="KW-0812">Transmembrane</keyword>
<evidence type="ECO:0000256" key="1">
    <source>
        <dbReference type="SAM" id="Phobius"/>
    </source>
</evidence>
<keyword evidence="4" id="KW-1185">Reference proteome</keyword>
<feature type="transmembrane region" description="Helical" evidence="1">
    <location>
        <begin position="33"/>
        <end position="52"/>
    </location>
</feature>
<feature type="domain" description="DUF6535" evidence="2">
    <location>
        <begin position="16"/>
        <end position="116"/>
    </location>
</feature>
<dbReference type="OrthoDB" id="3235960at2759"/>
<keyword evidence="1" id="KW-1133">Transmembrane helix</keyword>
<gene>
    <name evidence="3" type="ORF">K435DRAFT_380345</name>
</gene>